<dbReference type="InterPro" id="IPR008927">
    <property type="entry name" value="6-PGluconate_DH-like_C_sf"/>
</dbReference>
<comment type="caution">
    <text evidence="4">The sequence shown here is derived from an EMBL/GenBank/DDBJ whole genome shotgun (WGS) entry which is preliminary data.</text>
</comment>
<sequence length="389" mass="44495">MITVIYPDKDTDLERYSNINSDEIIVYDNTGSINTDFKKENTVDIFSRADNIIFTQNCIINEKYDISPLKEACNIICDSINDDTLMIFDTKVPPRTVYKMSKIIDEYELIPDINLAYTTIIKEDTRIIAGRNENSLKRTCNLYENMNKTIKTTKHIQTAEMIPLLQNAYKDTLIALSNQMAILSEALTIDLIDAIDIANMNNNVNIPYPQPVLKQEIVRDSSEIINLANEYGETVQLSETSRNTNNYVAYHMAYMAEKELFLKEHLAMFETTVAILGITTDDTLKTQEDNASLILIDDFVQRDVEVWVHDDKVSEDIIEAHGAKKISLDEIYDADCIIVMIDTPEYRNINPSKIEKIIITALPLFDSEKFSNVKYSSVGQYRLKKGEML</sequence>
<proteinExistence type="inferred from homology"/>
<dbReference type="PIRSF" id="PIRSF000124">
    <property type="entry name" value="UDPglc_GDPman_dh"/>
    <property type="match status" value="1"/>
</dbReference>
<organism evidence="4 5">
    <name type="scientific">Methanosphaera stadtmanae</name>
    <dbReference type="NCBI Taxonomy" id="2317"/>
    <lineage>
        <taxon>Archaea</taxon>
        <taxon>Methanobacteriati</taxon>
        <taxon>Methanobacteriota</taxon>
        <taxon>Methanomada group</taxon>
        <taxon>Methanobacteria</taxon>
        <taxon>Methanobacteriales</taxon>
        <taxon>Methanobacteriaceae</taxon>
        <taxon>Methanosphaera</taxon>
    </lineage>
</organism>
<dbReference type="InterPro" id="IPR036220">
    <property type="entry name" value="UDP-Glc/GDP-Man_DH_C_sf"/>
</dbReference>
<dbReference type="Gene3D" id="3.40.50.720">
    <property type="entry name" value="NAD(P)-binding Rossmann-like Domain"/>
    <property type="match status" value="2"/>
</dbReference>
<dbReference type="InterPro" id="IPR014027">
    <property type="entry name" value="UDP-Glc/GDP-Man_DH_C"/>
</dbReference>
<dbReference type="Proteomes" id="UP000248557">
    <property type="component" value="Unassembled WGS sequence"/>
</dbReference>
<dbReference type="PIRSF" id="PIRSF500136">
    <property type="entry name" value="UDP_ManNAc_DH"/>
    <property type="match status" value="1"/>
</dbReference>
<dbReference type="SUPFAM" id="SSF48179">
    <property type="entry name" value="6-phosphogluconate dehydrogenase C-terminal domain-like"/>
    <property type="match status" value="1"/>
</dbReference>
<dbReference type="GO" id="GO:0016628">
    <property type="term" value="F:oxidoreductase activity, acting on the CH-CH group of donors, NAD or NADP as acceptor"/>
    <property type="evidence" value="ECO:0007669"/>
    <property type="project" value="InterPro"/>
</dbReference>
<reference evidence="4 5" key="1">
    <citation type="submission" date="2017-05" db="EMBL/GenBank/DDBJ databases">
        <title>Host range expansion of the Methanosphaera genus to humans and monogastric animals involves recent and extensive reduction in genome content.</title>
        <authorList>
            <person name="Hoedt E.C."/>
            <person name="Volmer J.G."/>
            <person name="Parks D.H."/>
            <person name="Rosewarne C.P."/>
            <person name="Denman S.E."/>
            <person name="Mcsweeney C.S."/>
            <person name="O Cuiv P."/>
            <person name="Hugenholtz P."/>
            <person name="Tyson G.W."/>
            <person name="Morrison M."/>
        </authorList>
    </citation>
    <scope>NUCLEOTIDE SEQUENCE [LARGE SCALE GENOMIC DNA]</scope>
    <source>
        <strain evidence="4 5">PA5</strain>
    </source>
</reference>
<protein>
    <recommendedName>
        <fullName evidence="3">UDP-glucose/GDP-mannose dehydrogenase C-terminal domain-containing protein</fullName>
    </recommendedName>
</protein>
<feature type="domain" description="UDP-glucose/GDP-mannose dehydrogenase C-terminal" evidence="3">
    <location>
        <begin position="274"/>
        <end position="367"/>
    </location>
</feature>
<dbReference type="PANTHER" id="PTHR43491">
    <property type="entry name" value="UDP-N-ACETYL-D-MANNOSAMINE DEHYDROGENASE"/>
    <property type="match status" value="1"/>
</dbReference>
<dbReference type="PANTHER" id="PTHR43491:SF2">
    <property type="entry name" value="UDP-N-ACETYL-D-MANNOSAMINE DEHYDROGENASE"/>
    <property type="match status" value="1"/>
</dbReference>
<dbReference type="InterPro" id="IPR014026">
    <property type="entry name" value="UDP-Glc/GDP-Man_DH_dimer"/>
</dbReference>
<evidence type="ECO:0000256" key="1">
    <source>
        <dbReference type="ARBA" id="ARBA00006601"/>
    </source>
</evidence>
<dbReference type="RefSeq" id="WP_112149750.1">
    <property type="nucleotide sequence ID" value="NZ_CATZXA010000030.1"/>
</dbReference>
<dbReference type="SMART" id="SM00984">
    <property type="entry name" value="UDPG_MGDP_dh_C"/>
    <property type="match status" value="1"/>
</dbReference>
<evidence type="ECO:0000259" key="3">
    <source>
        <dbReference type="SMART" id="SM00984"/>
    </source>
</evidence>
<dbReference type="InterPro" id="IPR028359">
    <property type="entry name" value="UDP_ManNAc/GlcNAc_DH"/>
</dbReference>
<gene>
    <name evidence="4" type="ORF">CA615_07250</name>
</gene>
<dbReference type="GO" id="GO:0051287">
    <property type="term" value="F:NAD binding"/>
    <property type="evidence" value="ECO:0007669"/>
    <property type="project" value="InterPro"/>
</dbReference>
<name>A0A328Q2L7_9EURY</name>
<evidence type="ECO:0000313" key="5">
    <source>
        <dbReference type="Proteomes" id="UP000248557"/>
    </source>
</evidence>
<dbReference type="Pfam" id="PF00984">
    <property type="entry name" value="UDPG_MGDP_dh"/>
    <property type="match status" value="1"/>
</dbReference>
<dbReference type="AlphaFoldDB" id="A0A328Q2L7"/>
<dbReference type="GO" id="GO:0000271">
    <property type="term" value="P:polysaccharide biosynthetic process"/>
    <property type="evidence" value="ECO:0007669"/>
    <property type="project" value="InterPro"/>
</dbReference>
<dbReference type="EMBL" id="NGJK01000088">
    <property type="protein sequence ID" value="RAP02527.1"/>
    <property type="molecule type" value="Genomic_DNA"/>
</dbReference>
<dbReference type="GO" id="GO:0016616">
    <property type="term" value="F:oxidoreductase activity, acting on the CH-OH group of donors, NAD or NADP as acceptor"/>
    <property type="evidence" value="ECO:0007669"/>
    <property type="project" value="InterPro"/>
</dbReference>
<dbReference type="SUPFAM" id="SSF52413">
    <property type="entry name" value="UDP-glucose/GDP-mannose dehydrogenase C-terminal domain"/>
    <property type="match status" value="1"/>
</dbReference>
<dbReference type="InterPro" id="IPR017476">
    <property type="entry name" value="UDP-Glc/GDP-Man"/>
</dbReference>
<accession>A0A328Q2L7</accession>
<comment type="similarity">
    <text evidence="1 2">Belongs to the UDP-glucose/GDP-mannose dehydrogenase family.</text>
</comment>
<evidence type="ECO:0000313" key="4">
    <source>
        <dbReference type="EMBL" id="RAP02527.1"/>
    </source>
</evidence>
<evidence type="ECO:0000256" key="2">
    <source>
        <dbReference type="PIRNR" id="PIRNR000124"/>
    </source>
</evidence>